<dbReference type="Proteomes" id="UP001369736">
    <property type="component" value="Unassembled WGS sequence"/>
</dbReference>
<dbReference type="RefSeq" id="WP_337698965.1">
    <property type="nucleotide sequence ID" value="NZ_JBBEGM010000001.1"/>
</dbReference>
<accession>A0ABU8LXQ9</accession>
<gene>
    <name evidence="3" type="ORF">WCD58_02065</name>
</gene>
<keyword evidence="4" id="KW-1185">Reference proteome</keyword>
<proteinExistence type="inferred from homology"/>
<organism evidence="3 4">
    <name type="scientific">Actinomycetospora flava</name>
    <dbReference type="NCBI Taxonomy" id="3129232"/>
    <lineage>
        <taxon>Bacteria</taxon>
        <taxon>Bacillati</taxon>
        <taxon>Actinomycetota</taxon>
        <taxon>Actinomycetes</taxon>
        <taxon>Pseudonocardiales</taxon>
        <taxon>Pseudonocardiaceae</taxon>
        <taxon>Actinomycetospora</taxon>
    </lineage>
</organism>
<protein>
    <submittedName>
        <fullName evidence="3">SRPBCC domain-containing protein</fullName>
    </submittedName>
</protein>
<dbReference type="Gene3D" id="3.30.530.20">
    <property type="match status" value="1"/>
</dbReference>
<comment type="similarity">
    <text evidence="1">Belongs to the AHA1 family.</text>
</comment>
<dbReference type="Pfam" id="PF08327">
    <property type="entry name" value="AHSA1"/>
    <property type="match status" value="1"/>
</dbReference>
<reference evidence="3 4" key="1">
    <citation type="submission" date="2024-03" db="EMBL/GenBank/DDBJ databases">
        <title>Actinomycetospora sp. OC33-EN07, a novel actinomycete isolated from wild orchid (Aerides multiflora).</title>
        <authorList>
            <person name="Suriyachadkun C."/>
        </authorList>
    </citation>
    <scope>NUCLEOTIDE SEQUENCE [LARGE SCALE GENOMIC DNA]</scope>
    <source>
        <strain evidence="3 4">OC33-EN07</strain>
    </source>
</reference>
<dbReference type="EMBL" id="JBBEGM010000001">
    <property type="protein sequence ID" value="MEJ2859921.1"/>
    <property type="molecule type" value="Genomic_DNA"/>
</dbReference>
<dbReference type="InterPro" id="IPR023393">
    <property type="entry name" value="START-like_dom_sf"/>
</dbReference>
<evidence type="ECO:0000313" key="4">
    <source>
        <dbReference type="Proteomes" id="UP001369736"/>
    </source>
</evidence>
<evidence type="ECO:0000256" key="1">
    <source>
        <dbReference type="ARBA" id="ARBA00006817"/>
    </source>
</evidence>
<feature type="domain" description="Activator of Hsp90 ATPase homologue 1/2-like C-terminal" evidence="2">
    <location>
        <begin position="23"/>
        <end position="136"/>
    </location>
</feature>
<sequence>MSPTGSYLEIDGRPALRFVREYDHPADRVFAMLTDPDELAHWFPARVAPAAGWTRGAPITFTFEADGDGGGGEVLAHEPPHRVGFSWGGEQLWFEVETLRDGRTRLTFTHLMDERDGASRNAAGWDLCLDALDGALAGTPGGAPGGRTPAWEELYEAYVAAGVPSGAPIPG</sequence>
<dbReference type="SUPFAM" id="SSF55961">
    <property type="entry name" value="Bet v1-like"/>
    <property type="match status" value="1"/>
</dbReference>
<name>A0ABU8LXQ9_9PSEU</name>
<evidence type="ECO:0000313" key="3">
    <source>
        <dbReference type="EMBL" id="MEJ2859921.1"/>
    </source>
</evidence>
<comment type="caution">
    <text evidence="3">The sequence shown here is derived from an EMBL/GenBank/DDBJ whole genome shotgun (WGS) entry which is preliminary data.</text>
</comment>
<dbReference type="InterPro" id="IPR013538">
    <property type="entry name" value="ASHA1/2-like_C"/>
</dbReference>
<evidence type="ECO:0000259" key="2">
    <source>
        <dbReference type="Pfam" id="PF08327"/>
    </source>
</evidence>